<proteinExistence type="predicted"/>
<evidence type="ECO:0000313" key="2">
    <source>
        <dbReference type="EMBL" id="ASJ74504.1"/>
    </source>
</evidence>
<evidence type="ECO:0000259" key="1">
    <source>
        <dbReference type="Pfam" id="PF13439"/>
    </source>
</evidence>
<dbReference type="KEGG" id="gai:IMCC3135_22165"/>
<keyword evidence="2" id="KW-0328">Glycosyltransferase</keyword>
<dbReference type="Gene3D" id="3.40.50.2000">
    <property type="entry name" value="Glycogen Phosphorylase B"/>
    <property type="match status" value="2"/>
</dbReference>
<sequence>MRMNIILFIDSLANGGSQRQLVNLAIGLHQRDHCVTVITYTPLNHHLPRLEAAGVSFECLNKRSKFDLRPVIRLYQAIRRLKADSVVAFLRTPALYAELAGLLCRRTRIVVSERAGITDRGLGKEHYLSGLGHSLATVVTGNSHHYLDALAKALPWLKPKCQVIYNSIDEQFFENGKARSQLEQPPSDSVDSAQSSACRLCVVAARPSEEKGLLPLINAVVQLVDRGITDFSVHWIGPVQDTHPLVSKAQSLIEQHSLQGNWHWEGEQSEVARCYPDYQGLVLPSLHEGVANSLCEAMASGLPVIATDIADNALILGDSGCGLLCQPDNASSLADAMQALIQLPQETRTAMGLSAYQRARELFDEKNCLPQWERVLTPALH</sequence>
<keyword evidence="2" id="KW-0808">Transferase</keyword>
<evidence type="ECO:0000313" key="3">
    <source>
        <dbReference type="Proteomes" id="UP000250079"/>
    </source>
</evidence>
<organism evidence="2 3">
    <name type="scientific">Granulosicoccus antarcticus IMCC3135</name>
    <dbReference type="NCBI Taxonomy" id="1192854"/>
    <lineage>
        <taxon>Bacteria</taxon>
        <taxon>Pseudomonadati</taxon>
        <taxon>Pseudomonadota</taxon>
        <taxon>Gammaproteobacteria</taxon>
        <taxon>Chromatiales</taxon>
        <taxon>Granulosicoccaceae</taxon>
        <taxon>Granulosicoccus</taxon>
    </lineage>
</organism>
<dbReference type="SUPFAM" id="SSF53756">
    <property type="entry name" value="UDP-Glycosyltransferase/glycogen phosphorylase"/>
    <property type="match status" value="1"/>
</dbReference>
<dbReference type="AlphaFoldDB" id="A0A2Z2P3V1"/>
<dbReference type="Pfam" id="PF13439">
    <property type="entry name" value="Glyco_transf_4"/>
    <property type="match status" value="1"/>
</dbReference>
<dbReference type="OrthoDB" id="9775208at2"/>
<feature type="domain" description="Glycosyltransferase subfamily 4-like N-terminal" evidence="1">
    <location>
        <begin position="15"/>
        <end position="171"/>
    </location>
</feature>
<dbReference type="EC" id="2.4.1.-" evidence="2"/>
<dbReference type="GO" id="GO:0016757">
    <property type="term" value="F:glycosyltransferase activity"/>
    <property type="evidence" value="ECO:0007669"/>
    <property type="project" value="UniProtKB-KW"/>
</dbReference>
<name>A0A2Z2P3V1_9GAMM</name>
<dbReference type="Pfam" id="PF13692">
    <property type="entry name" value="Glyco_trans_1_4"/>
    <property type="match status" value="1"/>
</dbReference>
<dbReference type="PANTHER" id="PTHR12526">
    <property type="entry name" value="GLYCOSYLTRANSFERASE"/>
    <property type="match status" value="1"/>
</dbReference>
<protein>
    <submittedName>
        <fullName evidence="2">N-acetyl-alpha-D-glucosaminyl L-malate synthase</fullName>
        <ecNumber evidence="2">2.4.1.-</ecNumber>
    </submittedName>
</protein>
<dbReference type="InterPro" id="IPR028098">
    <property type="entry name" value="Glyco_trans_4-like_N"/>
</dbReference>
<reference evidence="2 3" key="1">
    <citation type="submission" date="2016-12" db="EMBL/GenBank/DDBJ databases">
        <authorList>
            <person name="Song W.-J."/>
            <person name="Kurnit D.M."/>
        </authorList>
    </citation>
    <scope>NUCLEOTIDE SEQUENCE [LARGE SCALE GENOMIC DNA]</scope>
    <source>
        <strain evidence="2 3">IMCC3135</strain>
    </source>
</reference>
<dbReference type="EMBL" id="CP018632">
    <property type="protein sequence ID" value="ASJ74504.1"/>
    <property type="molecule type" value="Genomic_DNA"/>
</dbReference>
<dbReference type="PANTHER" id="PTHR12526:SF630">
    <property type="entry name" value="GLYCOSYLTRANSFERASE"/>
    <property type="match status" value="1"/>
</dbReference>
<gene>
    <name evidence="2" type="primary">bshA_2</name>
    <name evidence="2" type="ORF">IMCC3135_22165</name>
</gene>
<keyword evidence="3" id="KW-1185">Reference proteome</keyword>
<dbReference type="Proteomes" id="UP000250079">
    <property type="component" value="Chromosome"/>
</dbReference>
<accession>A0A2Z2P3V1</accession>